<evidence type="ECO:0000313" key="3">
    <source>
        <dbReference type="Proteomes" id="UP000693946"/>
    </source>
</evidence>
<proteinExistence type="predicted"/>
<evidence type="ECO:0000313" key="2">
    <source>
        <dbReference type="EMBL" id="KAG7514864.1"/>
    </source>
</evidence>
<reference evidence="2 3" key="1">
    <citation type="journal article" date="2021" name="Sci. Rep.">
        <title>Chromosome anchoring in Senegalese sole (Solea senegalensis) reveals sex-associated markers and genome rearrangements in flatfish.</title>
        <authorList>
            <person name="Guerrero-Cozar I."/>
            <person name="Gomez-Garrido J."/>
            <person name="Berbel C."/>
            <person name="Martinez-Blanch J.F."/>
            <person name="Alioto T."/>
            <person name="Claros M.G."/>
            <person name="Gagnaire P.A."/>
            <person name="Manchado M."/>
        </authorList>
    </citation>
    <scope>NUCLEOTIDE SEQUENCE [LARGE SCALE GENOMIC DNA]</scope>
    <source>
        <strain evidence="2">Sse05_10M</strain>
    </source>
</reference>
<name>A0AAV6SC74_SOLSE</name>
<organism evidence="2 3">
    <name type="scientific">Solea senegalensis</name>
    <name type="common">Senegalese sole</name>
    <dbReference type="NCBI Taxonomy" id="28829"/>
    <lineage>
        <taxon>Eukaryota</taxon>
        <taxon>Metazoa</taxon>
        <taxon>Chordata</taxon>
        <taxon>Craniata</taxon>
        <taxon>Vertebrata</taxon>
        <taxon>Euteleostomi</taxon>
        <taxon>Actinopterygii</taxon>
        <taxon>Neopterygii</taxon>
        <taxon>Teleostei</taxon>
        <taxon>Neoteleostei</taxon>
        <taxon>Acanthomorphata</taxon>
        <taxon>Carangaria</taxon>
        <taxon>Pleuronectiformes</taxon>
        <taxon>Pleuronectoidei</taxon>
        <taxon>Soleidae</taxon>
        <taxon>Solea</taxon>
    </lineage>
</organism>
<evidence type="ECO:0000256" key="1">
    <source>
        <dbReference type="SAM" id="MobiDB-lite"/>
    </source>
</evidence>
<protein>
    <submittedName>
        <fullName evidence="2">Uncharacterized protein</fullName>
    </submittedName>
</protein>
<feature type="region of interest" description="Disordered" evidence="1">
    <location>
        <begin position="193"/>
        <end position="229"/>
    </location>
</feature>
<keyword evidence="3" id="KW-1185">Reference proteome</keyword>
<dbReference type="Proteomes" id="UP000693946">
    <property type="component" value="Linkage Group LG14"/>
</dbReference>
<dbReference type="AlphaFoldDB" id="A0AAV6SC74"/>
<accession>A0AAV6SC74</accession>
<dbReference type="EMBL" id="JAGKHQ010000006">
    <property type="protein sequence ID" value="KAG7514864.1"/>
    <property type="molecule type" value="Genomic_DNA"/>
</dbReference>
<comment type="caution">
    <text evidence="2">The sequence shown here is derived from an EMBL/GenBank/DDBJ whole genome shotgun (WGS) entry which is preliminary data.</text>
</comment>
<sequence length="229" mass="25857">MACLRRRDDDTHSLESYTIQSILLCQRRPRHATLWQDKLCGKALVISGQEALSRKIPRETKWHAELSGVHSCLACRSFAITFMEMYVQSRLMDAPWLWGLMGLTSCACPTKYLNYVTMWKEWSKRVECIFDLTSLTGVRQKGLSEDGPEKTQEGTESAFTRLGFASGVGLEPDRCFQVEVDHRAATCIWSTATDSSTQIDPRSYYKATPSKEEGSPGLPDHPTEPLVDQ</sequence>
<gene>
    <name evidence="2" type="ORF">JOB18_044524</name>
</gene>